<evidence type="ECO:0000313" key="1">
    <source>
        <dbReference type="EMBL" id="MCJ0764297.1"/>
    </source>
</evidence>
<dbReference type="Proteomes" id="UP001139447">
    <property type="component" value="Unassembled WGS sequence"/>
</dbReference>
<protein>
    <submittedName>
        <fullName evidence="1">Uncharacterized protein</fullName>
    </submittedName>
</protein>
<dbReference type="RefSeq" id="WP_243306893.1">
    <property type="nucleotide sequence ID" value="NZ_JALGBI010000001.1"/>
</dbReference>
<dbReference type="AlphaFoldDB" id="A0A9X1VYE5"/>
<name>A0A9X1VYE5_9BURK</name>
<keyword evidence="2" id="KW-1185">Reference proteome</keyword>
<proteinExistence type="predicted"/>
<comment type="caution">
    <text evidence="1">The sequence shown here is derived from an EMBL/GenBank/DDBJ whole genome shotgun (WGS) entry which is preliminary data.</text>
</comment>
<organism evidence="1 2">
    <name type="scientific">Variovorax terrae</name>
    <dbReference type="NCBI Taxonomy" id="2923278"/>
    <lineage>
        <taxon>Bacteria</taxon>
        <taxon>Pseudomonadati</taxon>
        <taxon>Pseudomonadota</taxon>
        <taxon>Betaproteobacteria</taxon>
        <taxon>Burkholderiales</taxon>
        <taxon>Comamonadaceae</taxon>
        <taxon>Variovorax</taxon>
    </lineage>
</organism>
<reference evidence="1" key="1">
    <citation type="submission" date="2022-03" db="EMBL/GenBank/DDBJ databases">
        <authorList>
            <person name="Woo C.Y."/>
        </authorList>
    </citation>
    <scope>NUCLEOTIDE SEQUENCE</scope>
    <source>
        <strain evidence="1">CYS-02</strain>
    </source>
</reference>
<gene>
    <name evidence="1" type="ORF">MMF98_13860</name>
</gene>
<accession>A0A9X1VYE5</accession>
<dbReference type="EMBL" id="JALGBI010000001">
    <property type="protein sequence ID" value="MCJ0764297.1"/>
    <property type="molecule type" value="Genomic_DNA"/>
</dbReference>
<sequence>MIELDRSAQEKRARRVVTRPKPTIYGNCDSWSFIVGKKARQYSAEIGSLVLLQRGNMDFTHSLSTILVGSLWDNLWVICGSPVDGLKSSRMVNSGRIHMPKITFSRPRFYRDL</sequence>
<evidence type="ECO:0000313" key="2">
    <source>
        <dbReference type="Proteomes" id="UP001139447"/>
    </source>
</evidence>